<dbReference type="AlphaFoldDB" id="E1QHB2"/>
<dbReference type="STRING" id="644282.Deba_1587"/>
<accession>E1QHB2</accession>
<organism evidence="1 2">
    <name type="scientific">Desulfarculus baarsii (strain ATCC 33931 / DSM 2075 / LMG 7858 / VKM B-1802 / 2st14)</name>
    <dbReference type="NCBI Taxonomy" id="644282"/>
    <lineage>
        <taxon>Bacteria</taxon>
        <taxon>Pseudomonadati</taxon>
        <taxon>Thermodesulfobacteriota</taxon>
        <taxon>Desulfarculia</taxon>
        <taxon>Desulfarculales</taxon>
        <taxon>Desulfarculaceae</taxon>
        <taxon>Desulfarculus</taxon>
    </lineage>
</organism>
<dbReference type="Pfam" id="PF05069">
    <property type="entry name" value="Phage_tail_S"/>
    <property type="match status" value="1"/>
</dbReference>
<gene>
    <name evidence="1" type="ordered locus">Deba_1587</name>
</gene>
<dbReference type="EMBL" id="CP002085">
    <property type="protein sequence ID" value="ADK84955.1"/>
    <property type="molecule type" value="Genomic_DNA"/>
</dbReference>
<evidence type="ECO:0000313" key="1">
    <source>
        <dbReference type="EMBL" id="ADK84955.1"/>
    </source>
</evidence>
<proteinExistence type="predicted"/>
<dbReference type="OrthoDB" id="1807756at2"/>
<dbReference type="Proteomes" id="UP000009047">
    <property type="component" value="Chromosome"/>
</dbReference>
<sequence length="148" mass="15469">MAGARIELQSAALERALLALRAALKDVAPLLAEVGQIVVGQALDSFEDEAGPDGAPWEPSQRAVLHGGQTLADSGLLRASLQDEVELMPDAVIVGSSRVYAAIHQFGGRAGRGHAVTLPARPFLPDEKTVAMAEIEAAITRHFAKAGL</sequence>
<protein>
    <submittedName>
        <fullName evidence="1">Phage virion morphogenesis protein</fullName>
    </submittedName>
</protein>
<name>E1QHB2_DESB2</name>
<dbReference type="eggNOG" id="COG5005">
    <property type="taxonomic scope" value="Bacteria"/>
</dbReference>
<reference evidence="1 2" key="1">
    <citation type="journal article" date="2010" name="Stand. Genomic Sci.">
        <title>Complete genome sequence of Desulfarculus baarsii type strain (2st14).</title>
        <authorList>
            <person name="Sun H."/>
            <person name="Spring S."/>
            <person name="Lapidus A."/>
            <person name="Davenport K."/>
            <person name="Del Rio T.G."/>
            <person name="Tice H."/>
            <person name="Nolan M."/>
            <person name="Copeland A."/>
            <person name="Cheng J.F."/>
            <person name="Lucas S."/>
            <person name="Tapia R."/>
            <person name="Goodwin L."/>
            <person name="Pitluck S."/>
            <person name="Ivanova N."/>
            <person name="Pagani I."/>
            <person name="Mavromatis K."/>
            <person name="Ovchinnikova G."/>
            <person name="Pati A."/>
            <person name="Chen A."/>
            <person name="Palaniappan K."/>
            <person name="Hauser L."/>
            <person name="Chang Y.J."/>
            <person name="Jeffries C.D."/>
            <person name="Detter J.C."/>
            <person name="Han C."/>
            <person name="Rohde M."/>
            <person name="Brambilla E."/>
            <person name="Goker M."/>
            <person name="Woyke T."/>
            <person name="Bristow J."/>
            <person name="Eisen J.A."/>
            <person name="Markowitz V."/>
            <person name="Hugenholtz P."/>
            <person name="Kyrpides N.C."/>
            <person name="Klenk H.P."/>
            <person name="Land M."/>
        </authorList>
    </citation>
    <scope>NUCLEOTIDE SEQUENCE [LARGE SCALE GENOMIC DNA]</scope>
    <source>
        <strain evidence="2">ATCC 33931 / DSM 2075 / LMG 7858 / VKM B-1802 / 2st14</strain>
    </source>
</reference>
<dbReference type="KEGG" id="dbr:Deba_1587"/>
<dbReference type="RefSeq" id="WP_013258408.1">
    <property type="nucleotide sequence ID" value="NC_014365.1"/>
</dbReference>
<dbReference type="InterPro" id="IPR006522">
    <property type="entry name" value="Phage_virion_morphogenesis"/>
</dbReference>
<evidence type="ECO:0000313" key="2">
    <source>
        <dbReference type="Proteomes" id="UP000009047"/>
    </source>
</evidence>
<dbReference type="NCBIfam" id="TIGR01635">
    <property type="entry name" value="tail_comp_S"/>
    <property type="match status" value="1"/>
</dbReference>
<dbReference type="HOGENOM" id="CLU_117141_3_1_7"/>
<keyword evidence="2" id="KW-1185">Reference proteome</keyword>